<dbReference type="GO" id="GO:0016413">
    <property type="term" value="F:O-acetyltransferase activity"/>
    <property type="evidence" value="ECO:0007669"/>
    <property type="project" value="InterPro"/>
</dbReference>
<evidence type="ECO:0000256" key="8">
    <source>
        <dbReference type="SAM" id="Phobius"/>
    </source>
</evidence>
<evidence type="ECO:0000256" key="3">
    <source>
        <dbReference type="ARBA" id="ARBA00022692"/>
    </source>
</evidence>
<evidence type="ECO:0000259" key="10">
    <source>
        <dbReference type="Pfam" id="PF14416"/>
    </source>
</evidence>
<keyword evidence="3 8" id="KW-0812">Transmembrane</keyword>
<evidence type="ECO:0000259" key="9">
    <source>
        <dbReference type="Pfam" id="PF13839"/>
    </source>
</evidence>
<feature type="domain" description="Trichome birefringence-like C-terminal" evidence="9">
    <location>
        <begin position="404"/>
        <end position="553"/>
    </location>
</feature>
<dbReference type="GO" id="GO:0016020">
    <property type="term" value="C:membrane"/>
    <property type="evidence" value="ECO:0007669"/>
    <property type="project" value="UniProtKB-SubCell"/>
</dbReference>
<dbReference type="EnsemblPlants" id="MELO3C017914.2.1">
    <property type="protein sequence ID" value="MELO3C017914.2.1"/>
    <property type="gene ID" value="MELO3C017914.2"/>
</dbReference>
<dbReference type="PANTHER" id="PTHR32285:SF19">
    <property type="entry name" value="PROTEIN TRICHOME BIREFRINGENCE-LIKE 6"/>
    <property type="match status" value="1"/>
</dbReference>
<sequence length="581" mass="66818">MERQRSFIIKPTRFLVFTFTISSFIIIISFFSLWIVKNSPARSESFLLFNRTTTPVAVSYFRPVNLRTVNTSGRNFSRTDAVTTHFVDAHLRKSENLSTHLKKADNVTGYGGIPVSGEERRENDVEEGKNDGGADGNTTEVRVSGGESSIKGIEVGLPISDRIEKKDSKVFLEKLESSNEIVRTESHQCDLTKGKWVYEESYPTYSNSSCPFIDEGFDCEGNGRLDLNYKKLKWQPQDCGAYRFNATKMLELIRGKRLVFVGDSINRNQWESMLCMLFVAIKDPRKVYETHGRRITKKKGNYSFKFVDYKCTVEFYVSHFLVHEGKARLGRRRIQTLQIDTIDRGSSRWREADVLVFNSAHWWSHYKTKSGLVSLFRPYSYIRSNVLFILTGSIPFAFSGHFAMINYYQERDQVLPQLDVNTAFRRALTTWASWVDKYIDSKKTRVFFRSSAPSHFRGGQWNSGGHCREATEPLNETSSLDYPEKNVIVEDVINQMKTPVTLLNITGLSDYRTDGHPSMYGKSFLNRKFARGGEDCSHWCLPGVPDTWNELLIIPFVDEQAYEECDLNLHQSHRLSKKVIN</sequence>
<proteinExistence type="inferred from homology"/>
<reference evidence="11" key="1">
    <citation type="submission" date="2023-03" db="UniProtKB">
        <authorList>
            <consortium name="EnsemblPlants"/>
        </authorList>
    </citation>
    <scope>IDENTIFICATION</scope>
</reference>
<feature type="domain" description="Trichome birefringence-like N-terminal" evidence="10">
    <location>
        <begin position="188"/>
        <end position="239"/>
    </location>
</feature>
<accession>A0A9I9DGI3</accession>
<name>A0A9I9DGI3_CUCME</name>
<protein>
    <recommendedName>
        <fullName evidence="12">Protein trichome birefringence-like 6</fullName>
    </recommendedName>
</protein>
<dbReference type="GO" id="GO:0005794">
    <property type="term" value="C:Golgi apparatus"/>
    <property type="evidence" value="ECO:0007669"/>
    <property type="project" value="TreeGrafter"/>
</dbReference>
<feature type="region of interest" description="Disordered" evidence="7">
    <location>
        <begin position="112"/>
        <end position="145"/>
    </location>
</feature>
<dbReference type="AlphaFoldDB" id="A0A9I9DGI3"/>
<keyword evidence="5 8" id="KW-1133">Transmembrane helix</keyword>
<dbReference type="PANTHER" id="PTHR32285">
    <property type="entry name" value="PROTEIN TRICHOME BIREFRINGENCE-LIKE 9-RELATED"/>
    <property type="match status" value="1"/>
</dbReference>
<dbReference type="Pfam" id="PF13839">
    <property type="entry name" value="PC-Esterase"/>
    <property type="match status" value="2"/>
</dbReference>
<evidence type="ECO:0000256" key="5">
    <source>
        <dbReference type="ARBA" id="ARBA00022989"/>
    </source>
</evidence>
<evidence type="ECO:0008006" key="12">
    <source>
        <dbReference type="Google" id="ProtNLM"/>
    </source>
</evidence>
<comment type="similarity">
    <text evidence="2">Belongs to the PC-esterase family. TBL subfamily.</text>
</comment>
<keyword evidence="6 8" id="KW-0472">Membrane</keyword>
<evidence type="ECO:0000256" key="1">
    <source>
        <dbReference type="ARBA" id="ARBA00004167"/>
    </source>
</evidence>
<evidence type="ECO:0000313" key="11">
    <source>
        <dbReference type="EnsemblPlants" id="MELO3C017914.2.1"/>
    </source>
</evidence>
<evidence type="ECO:0000256" key="4">
    <source>
        <dbReference type="ARBA" id="ARBA00022968"/>
    </source>
</evidence>
<dbReference type="InterPro" id="IPR029962">
    <property type="entry name" value="TBL"/>
</dbReference>
<feature type="compositionally biased region" description="Basic and acidic residues" evidence="7">
    <location>
        <begin position="117"/>
        <end position="132"/>
    </location>
</feature>
<organism evidence="11">
    <name type="scientific">Cucumis melo</name>
    <name type="common">Muskmelon</name>
    <dbReference type="NCBI Taxonomy" id="3656"/>
    <lineage>
        <taxon>Eukaryota</taxon>
        <taxon>Viridiplantae</taxon>
        <taxon>Streptophyta</taxon>
        <taxon>Embryophyta</taxon>
        <taxon>Tracheophyta</taxon>
        <taxon>Spermatophyta</taxon>
        <taxon>Magnoliopsida</taxon>
        <taxon>eudicotyledons</taxon>
        <taxon>Gunneridae</taxon>
        <taxon>Pentapetalae</taxon>
        <taxon>rosids</taxon>
        <taxon>fabids</taxon>
        <taxon>Cucurbitales</taxon>
        <taxon>Cucurbitaceae</taxon>
        <taxon>Benincaseae</taxon>
        <taxon>Cucumis</taxon>
    </lineage>
</organism>
<keyword evidence="4" id="KW-0735">Signal-anchor</keyword>
<evidence type="ECO:0000256" key="6">
    <source>
        <dbReference type="ARBA" id="ARBA00023136"/>
    </source>
</evidence>
<dbReference type="Pfam" id="PF14416">
    <property type="entry name" value="PMR5N"/>
    <property type="match status" value="1"/>
</dbReference>
<comment type="subcellular location">
    <subcellularLocation>
        <location evidence="1">Membrane</location>
        <topology evidence="1">Single-pass membrane protein</topology>
    </subcellularLocation>
</comment>
<evidence type="ECO:0000256" key="2">
    <source>
        <dbReference type="ARBA" id="ARBA00007727"/>
    </source>
</evidence>
<feature type="transmembrane region" description="Helical" evidence="8">
    <location>
        <begin position="12"/>
        <end position="36"/>
    </location>
</feature>
<feature type="domain" description="Trichome birefringence-like C-terminal" evidence="9">
    <location>
        <begin position="243"/>
        <end position="369"/>
    </location>
</feature>
<dbReference type="InterPro" id="IPR026057">
    <property type="entry name" value="TBL_C"/>
</dbReference>
<evidence type="ECO:0000256" key="7">
    <source>
        <dbReference type="SAM" id="MobiDB-lite"/>
    </source>
</evidence>
<dbReference type="InterPro" id="IPR025846">
    <property type="entry name" value="TBL_N"/>
</dbReference>
<dbReference type="Gramene" id="MELO3C017914.2.1">
    <property type="protein sequence ID" value="MELO3C017914.2.1"/>
    <property type="gene ID" value="MELO3C017914.2"/>
</dbReference>